<dbReference type="RefSeq" id="WP_050045218.1">
    <property type="nucleotide sequence ID" value="NZ_JHEG04000001.1"/>
</dbReference>
<protein>
    <submittedName>
        <fullName evidence="1">Filamentous hemagglutinin N-terminal domain-containing protein</fullName>
    </submittedName>
</protein>
<proteinExistence type="predicted"/>
<reference evidence="1" key="2">
    <citation type="submission" date="2019-11" db="EMBL/GenBank/DDBJ databases">
        <title>Improved Assembly of Tolypothrix boutellei genome.</title>
        <authorList>
            <person name="Sarangi A.N."/>
            <person name="Mukherjee M."/>
            <person name="Ghosh S."/>
            <person name="Singh D."/>
            <person name="Das A."/>
            <person name="Kant S."/>
            <person name="Prusty A."/>
            <person name="Tripathy S."/>
        </authorList>
    </citation>
    <scope>NUCLEOTIDE SEQUENCE</scope>
    <source>
        <strain evidence="1">VB521301</strain>
    </source>
</reference>
<evidence type="ECO:0000313" key="2">
    <source>
        <dbReference type="Proteomes" id="UP000029738"/>
    </source>
</evidence>
<dbReference type="AlphaFoldDB" id="A0A8S9T9A2"/>
<evidence type="ECO:0000313" key="1">
    <source>
        <dbReference type="EMBL" id="KAF3888202.1"/>
    </source>
</evidence>
<gene>
    <name evidence="1" type="ORF">DA73_0400023950</name>
</gene>
<comment type="caution">
    <text evidence="1">The sequence shown here is derived from an EMBL/GenBank/DDBJ whole genome shotgun (WGS) entry which is preliminary data.</text>
</comment>
<keyword evidence="2" id="KW-1185">Reference proteome</keyword>
<dbReference type="EMBL" id="JHEG04000001">
    <property type="protein sequence ID" value="KAF3888202.1"/>
    <property type="molecule type" value="Genomic_DNA"/>
</dbReference>
<name>A0A8S9T9A2_9CYAN</name>
<dbReference type="Proteomes" id="UP000029738">
    <property type="component" value="Unassembled WGS sequence"/>
</dbReference>
<organism evidence="1 2">
    <name type="scientific">Tolypothrix bouteillei VB521301</name>
    <dbReference type="NCBI Taxonomy" id="1479485"/>
    <lineage>
        <taxon>Bacteria</taxon>
        <taxon>Bacillati</taxon>
        <taxon>Cyanobacteriota</taxon>
        <taxon>Cyanophyceae</taxon>
        <taxon>Nostocales</taxon>
        <taxon>Tolypothrichaceae</taxon>
        <taxon>Tolypothrix</taxon>
    </lineage>
</organism>
<dbReference type="OrthoDB" id="518190at2"/>
<accession>A0A8S9T9A2</accession>
<sequence length="110" mass="12472">MHLQNQQLEDRNNCNLRKQNWLQLLLFCSTLTLSGTSVCAQITPDNTLGAESSFIRPNIFINGANGDRIEGGARRGDNLFHSFSQFNINNGQRSPKKINEEEARIVQWIP</sequence>
<reference evidence="1" key="1">
    <citation type="journal article" date="2015" name="Genome Announc.">
        <title>Draft Genome Sequence of Tolypothrix boutellei Strain VB521301.</title>
        <authorList>
            <person name="Chandrababunaidu M.M."/>
            <person name="Singh D."/>
            <person name="Sen D."/>
            <person name="Bhan S."/>
            <person name="Das S."/>
            <person name="Gupta A."/>
            <person name="Adhikary S.P."/>
            <person name="Tripathy S."/>
        </authorList>
    </citation>
    <scope>NUCLEOTIDE SEQUENCE</scope>
    <source>
        <strain evidence="1">VB521301</strain>
    </source>
</reference>